<reference evidence="6 7" key="1">
    <citation type="submission" date="2022-09" db="EMBL/GenBank/DDBJ databases">
        <authorList>
            <person name="Han X.L."/>
            <person name="Wang Q."/>
            <person name="Lu T."/>
        </authorList>
    </citation>
    <scope>NUCLEOTIDE SEQUENCE [LARGE SCALE GENOMIC DNA]</scope>
    <source>
        <strain evidence="6 7">WQ 127069</strain>
    </source>
</reference>
<evidence type="ECO:0000313" key="6">
    <source>
        <dbReference type="EMBL" id="MCU6797084.1"/>
    </source>
</evidence>
<evidence type="ECO:0000256" key="1">
    <source>
        <dbReference type="ARBA" id="ARBA00022475"/>
    </source>
</evidence>
<keyword evidence="5" id="KW-0449">Lipoprotein</keyword>
<keyword evidence="4" id="KW-0564">Palmitate</keyword>
<dbReference type="SUPFAM" id="SSF53850">
    <property type="entry name" value="Periplasmic binding protein-like II"/>
    <property type="match status" value="1"/>
</dbReference>
<sequence>MKFWNASTGMFLVGSCLLAGCSGGSQPAKEGAADAKSKEPVKISMSLEGAGLPSPQEDWIKKELDKRLNTDISVTTIQGMNDYMNQMKIRSAAGNMPDLMMVDLATLNDFAQKGLLLDLTPHMDTDLKQAKDFMGVNLLKKGMVNGKNYAITRIADVPFSSYWIRQDWLTALNLKKPTTLEELYAVGKAFTEQDPDGNGKKDTYGFTGVEFNTFAPILGSYGLGLPGSTYVKDNKLFNAYYDPNMPAALEYLKKLVTENLVEPQFMTNKGTMARDQAIQGKAGIVFAGWTEIGKQEFIDQYKTVNPKADWVQMESPKGPSGQFDSAYDMEKPSRLLVIPKSVDKNPEKLKKIFELLNYVSGKEGNRLVMYGIEGRHYTVNGDKIELTEAMAKEGNYFHLYQMTGRPNEEYLKVKFPKEEAYMKFALKLPRLNNIDSSIIPPAGYNATDADRYGKEEIVKFIYNKRPLSEYPAFLKTMEDTFKYKLLMDEAQKRAKELEFIK</sequence>
<evidence type="ECO:0000313" key="7">
    <source>
        <dbReference type="Proteomes" id="UP001652445"/>
    </source>
</evidence>
<evidence type="ECO:0000256" key="3">
    <source>
        <dbReference type="ARBA" id="ARBA00023136"/>
    </source>
</evidence>
<accession>A0ABT2UR20</accession>
<dbReference type="PANTHER" id="PTHR43649:SF33">
    <property type="entry name" value="POLYGALACTURONAN_RHAMNOGALACTURONAN-BINDING PROTEIN YTCQ"/>
    <property type="match status" value="1"/>
</dbReference>
<dbReference type="Proteomes" id="UP001652445">
    <property type="component" value="Unassembled WGS sequence"/>
</dbReference>
<evidence type="ECO:0000256" key="4">
    <source>
        <dbReference type="ARBA" id="ARBA00023139"/>
    </source>
</evidence>
<gene>
    <name evidence="6" type="ORF">OB236_33640</name>
</gene>
<keyword evidence="3" id="KW-0472">Membrane</keyword>
<keyword evidence="1" id="KW-1003">Cell membrane</keyword>
<dbReference type="Pfam" id="PF01547">
    <property type="entry name" value="SBP_bac_1"/>
    <property type="match status" value="1"/>
</dbReference>
<dbReference type="Gene3D" id="3.40.190.10">
    <property type="entry name" value="Periplasmic binding protein-like II"/>
    <property type="match status" value="2"/>
</dbReference>
<proteinExistence type="predicted"/>
<protein>
    <submittedName>
        <fullName evidence="6">Extracellular solute-binding protein</fullName>
    </submittedName>
</protein>
<dbReference type="PANTHER" id="PTHR43649">
    <property type="entry name" value="ARABINOSE-BINDING PROTEIN-RELATED"/>
    <property type="match status" value="1"/>
</dbReference>
<organism evidence="6 7">
    <name type="scientific">Paenibacillus baimaensis</name>
    <dbReference type="NCBI Taxonomy" id="2982185"/>
    <lineage>
        <taxon>Bacteria</taxon>
        <taxon>Bacillati</taxon>
        <taxon>Bacillota</taxon>
        <taxon>Bacilli</taxon>
        <taxon>Bacillales</taxon>
        <taxon>Paenibacillaceae</taxon>
        <taxon>Paenibacillus</taxon>
    </lineage>
</organism>
<evidence type="ECO:0000256" key="5">
    <source>
        <dbReference type="ARBA" id="ARBA00023288"/>
    </source>
</evidence>
<dbReference type="RefSeq" id="WP_262687907.1">
    <property type="nucleotide sequence ID" value="NZ_JAOQIO010000113.1"/>
</dbReference>
<keyword evidence="2" id="KW-0732">Signal</keyword>
<evidence type="ECO:0000256" key="2">
    <source>
        <dbReference type="ARBA" id="ARBA00022729"/>
    </source>
</evidence>
<dbReference type="EMBL" id="JAOQIO010000113">
    <property type="protein sequence ID" value="MCU6797084.1"/>
    <property type="molecule type" value="Genomic_DNA"/>
</dbReference>
<dbReference type="PROSITE" id="PS51257">
    <property type="entry name" value="PROKAR_LIPOPROTEIN"/>
    <property type="match status" value="1"/>
</dbReference>
<comment type="caution">
    <text evidence="6">The sequence shown here is derived from an EMBL/GenBank/DDBJ whole genome shotgun (WGS) entry which is preliminary data.</text>
</comment>
<dbReference type="InterPro" id="IPR006059">
    <property type="entry name" value="SBP"/>
</dbReference>
<dbReference type="InterPro" id="IPR050490">
    <property type="entry name" value="Bact_solute-bd_prot1"/>
</dbReference>
<keyword evidence="7" id="KW-1185">Reference proteome</keyword>
<name>A0ABT2UR20_9BACL</name>